<dbReference type="CDD" id="cd05233">
    <property type="entry name" value="SDR_c"/>
    <property type="match status" value="1"/>
</dbReference>
<dbReference type="RefSeq" id="WP_215194225.1">
    <property type="nucleotide sequence ID" value="NZ_JAHHDY010000022.1"/>
</dbReference>
<dbReference type="Gene3D" id="3.40.50.720">
    <property type="entry name" value="NAD(P)-binding Rossmann-like Domain"/>
    <property type="match status" value="1"/>
</dbReference>
<keyword evidence="5" id="KW-1185">Reference proteome</keyword>
<reference evidence="4 5" key="1">
    <citation type="submission" date="2021-05" db="EMBL/GenBank/DDBJ databases">
        <title>Draft genomes of marine bacteria isolated from model chitin particles.</title>
        <authorList>
            <person name="Datta M.S."/>
            <person name="Schwartzman J.A."/>
            <person name="Cordero O."/>
        </authorList>
    </citation>
    <scope>NUCLEOTIDE SEQUENCE [LARGE SCALE GENOMIC DNA]</scope>
    <source>
        <strain evidence="4 5">4E07</strain>
    </source>
</reference>
<dbReference type="PRINTS" id="PR00081">
    <property type="entry name" value="GDHRDH"/>
</dbReference>
<dbReference type="SMART" id="SM00822">
    <property type="entry name" value="PKS_KR"/>
    <property type="match status" value="1"/>
</dbReference>
<dbReference type="InterPro" id="IPR036291">
    <property type="entry name" value="NAD(P)-bd_dom_sf"/>
</dbReference>
<dbReference type="SUPFAM" id="SSF51735">
    <property type="entry name" value="NAD(P)-binding Rossmann-fold domains"/>
    <property type="match status" value="1"/>
</dbReference>
<protein>
    <submittedName>
        <fullName evidence="4">SDR family NAD(P)-dependent oxidoreductase</fullName>
    </submittedName>
</protein>
<dbReference type="InterPro" id="IPR050259">
    <property type="entry name" value="SDR"/>
</dbReference>
<dbReference type="InterPro" id="IPR020904">
    <property type="entry name" value="Sc_DH/Rdtase_CS"/>
</dbReference>
<dbReference type="InterPro" id="IPR057326">
    <property type="entry name" value="KR_dom"/>
</dbReference>
<dbReference type="Pfam" id="PF00106">
    <property type="entry name" value="adh_short"/>
    <property type="match status" value="1"/>
</dbReference>
<evidence type="ECO:0000313" key="5">
    <source>
        <dbReference type="Proteomes" id="UP000763802"/>
    </source>
</evidence>
<name>A0ABS5WVY2_9RHOB</name>
<organism evidence="4 5">
    <name type="scientific">Falsiruegeria litorea</name>
    <dbReference type="NCBI Taxonomy" id="1280831"/>
    <lineage>
        <taxon>Bacteria</taxon>
        <taxon>Pseudomonadati</taxon>
        <taxon>Pseudomonadota</taxon>
        <taxon>Alphaproteobacteria</taxon>
        <taxon>Rhodobacterales</taxon>
        <taxon>Roseobacteraceae</taxon>
        <taxon>Falsiruegeria</taxon>
    </lineage>
</organism>
<comment type="similarity">
    <text evidence="1 2">Belongs to the short-chain dehydrogenases/reductases (SDR) family.</text>
</comment>
<dbReference type="PANTHER" id="PTHR42879:SF2">
    <property type="entry name" value="3-OXOACYL-[ACYL-CARRIER-PROTEIN] REDUCTASE FABG"/>
    <property type="match status" value="1"/>
</dbReference>
<evidence type="ECO:0000313" key="4">
    <source>
        <dbReference type="EMBL" id="MBT3143299.1"/>
    </source>
</evidence>
<proteinExistence type="inferred from homology"/>
<sequence length="266" mass="27779">MAFGRSRRRGGDPGVSVDGKHVVITGGGSGVGAEMAEVMAHAGAKVTIMGRREAPLKQVAKQHKFIGWVTCDVTDGEGVKDAFRQARGLNGPVDVVIANAGAAESVPFAKMTADDLTAMLSVNLMGVVNTWQAALPDMKSNDWGRMIAVASTAGLKGYPYVSGYVAAKHGVVGLTRALALELGASGITVNAICPGFIETPLLERSIQNIVDKTGMSPEQAAKSLYKNNPQKRFIQTDEVAGTALWLCSDAARSVNGHTLTLSGGEI</sequence>
<evidence type="ECO:0000256" key="1">
    <source>
        <dbReference type="ARBA" id="ARBA00006484"/>
    </source>
</evidence>
<dbReference type="PRINTS" id="PR00080">
    <property type="entry name" value="SDRFAMILY"/>
</dbReference>
<feature type="domain" description="Ketoreductase" evidence="3">
    <location>
        <begin position="20"/>
        <end position="195"/>
    </location>
</feature>
<dbReference type="EMBL" id="JAHHDY010000022">
    <property type="protein sequence ID" value="MBT3143299.1"/>
    <property type="molecule type" value="Genomic_DNA"/>
</dbReference>
<dbReference type="PANTHER" id="PTHR42879">
    <property type="entry name" value="3-OXOACYL-(ACYL-CARRIER-PROTEIN) REDUCTASE"/>
    <property type="match status" value="1"/>
</dbReference>
<comment type="caution">
    <text evidence="4">The sequence shown here is derived from an EMBL/GenBank/DDBJ whole genome shotgun (WGS) entry which is preliminary data.</text>
</comment>
<evidence type="ECO:0000256" key="2">
    <source>
        <dbReference type="RuleBase" id="RU000363"/>
    </source>
</evidence>
<evidence type="ECO:0000259" key="3">
    <source>
        <dbReference type="SMART" id="SM00822"/>
    </source>
</evidence>
<dbReference type="Proteomes" id="UP000763802">
    <property type="component" value="Unassembled WGS sequence"/>
</dbReference>
<dbReference type="InterPro" id="IPR002347">
    <property type="entry name" value="SDR_fam"/>
</dbReference>
<dbReference type="PROSITE" id="PS00061">
    <property type="entry name" value="ADH_SHORT"/>
    <property type="match status" value="1"/>
</dbReference>
<accession>A0ABS5WVY2</accession>
<gene>
    <name evidence="4" type="ORF">KL867_19735</name>
</gene>